<dbReference type="GO" id="GO:0016020">
    <property type="term" value="C:membrane"/>
    <property type="evidence" value="ECO:0007669"/>
    <property type="project" value="UniProtKB-SubCell"/>
</dbReference>
<gene>
    <name evidence="6" type="ORF">CQW23_15717</name>
</gene>
<sequence length="196" mass="22186">MTDIDPLFMQAIIGYHKARQEFAEFYKSALLYLAYTSVKSLSESFKLLMPGVVKIKEGYNPATWMLEVIAPSQEMTLGVDFTNLYKNSDLQIHIHNIHSTSLRDNVLGSRSKSQDLFNIMGSMYAVVLFLGVQNASSVQPVVDVEHAVFYRERAARMYSAIPYAFGQLFIEIPYVFVQAVSYGIIIDAMIGFEWAL</sequence>
<dbReference type="GO" id="GO:0140359">
    <property type="term" value="F:ABC-type transporter activity"/>
    <property type="evidence" value="ECO:0007669"/>
    <property type="project" value="InterPro"/>
</dbReference>
<dbReference type="InterPro" id="IPR013525">
    <property type="entry name" value="ABC2_TM"/>
</dbReference>
<dbReference type="AlphaFoldDB" id="A0A2G2WN07"/>
<comment type="caution">
    <text evidence="6">The sequence shown here is derived from an EMBL/GenBank/DDBJ whole genome shotgun (WGS) entry which is preliminary data.</text>
</comment>
<proteinExistence type="predicted"/>
<dbReference type="OrthoDB" id="1304754at2759"/>
<evidence type="ECO:0000313" key="6">
    <source>
        <dbReference type="EMBL" id="PHT46559.1"/>
    </source>
</evidence>
<organism evidence="6 7">
    <name type="scientific">Capsicum baccatum</name>
    <name type="common">Peruvian pepper</name>
    <dbReference type="NCBI Taxonomy" id="33114"/>
    <lineage>
        <taxon>Eukaryota</taxon>
        <taxon>Viridiplantae</taxon>
        <taxon>Streptophyta</taxon>
        <taxon>Embryophyta</taxon>
        <taxon>Tracheophyta</taxon>
        <taxon>Spermatophyta</taxon>
        <taxon>Magnoliopsida</taxon>
        <taxon>eudicotyledons</taxon>
        <taxon>Gunneridae</taxon>
        <taxon>Pentapetalae</taxon>
        <taxon>asterids</taxon>
        <taxon>lamiids</taxon>
        <taxon>Solanales</taxon>
        <taxon>Solanaceae</taxon>
        <taxon>Solanoideae</taxon>
        <taxon>Capsiceae</taxon>
        <taxon>Capsicum</taxon>
    </lineage>
</organism>
<keyword evidence="3" id="KW-1133">Transmembrane helix</keyword>
<keyword evidence="2" id="KW-0812">Transmembrane</keyword>
<reference evidence="6 7" key="1">
    <citation type="journal article" date="2017" name="Genome Biol.">
        <title>New reference genome sequences of hot pepper reveal the massive evolution of plant disease-resistance genes by retroduplication.</title>
        <authorList>
            <person name="Kim S."/>
            <person name="Park J."/>
            <person name="Yeom S.I."/>
            <person name="Kim Y.M."/>
            <person name="Seo E."/>
            <person name="Kim K.T."/>
            <person name="Kim M.S."/>
            <person name="Lee J.M."/>
            <person name="Cheong K."/>
            <person name="Shin H.S."/>
            <person name="Kim S.B."/>
            <person name="Han K."/>
            <person name="Lee J."/>
            <person name="Park M."/>
            <person name="Lee H.A."/>
            <person name="Lee H.Y."/>
            <person name="Lee Y."/>
            <person name="Oh S."/>
            <person name="Lee J.H."/>
            <person name="Choi E."/>
            <person name="Choi E."/>
            <person name="Lee S.E."/>
            <person name="Jeon J."/>
            <person name="Kim H."/>
            <person name="Choi G."/>
            <person name="Song H."/>
            <person name="Lee J."/>
            <person name="Lee S.C."/>
            <person name="Kwon J.K."/>
            <person name="Lee H.Y."/>
            <person name="Koo N."/>
            <person name="Hong Y."/>
            <person name="Kim R.W."/>
            <person name="Kang W.H."/>
            <person name="Huh J.H."/>
            <person name="Kang B.C."/>
            <person name="Yang T.J."/>
            <person name="Lee Y.H."/>
            <person name="Bennetzen J.L."/>
            <person name="Choi D."/>
        </authorList>
    </citation>
    <scope>NUCLEOTIDE SEQUENCE [LARGE SCALE GENOMIC DNA]</scope>
    <source>
        <strain evidence="7">cv. PBC81</strain>
    </source>
</reference>
<dbReference type="Proteomes" id="UP000224567">
    <property type="component" value="Unassembled WGS sequence"/>
</dbReference>
<dbReference type="EMBL" id="MLFT02000006">
    <property type="protein sequence ID" value="PHT46559.1"/>
    <property type="molecule type" value="Genomic_DNA"/>
</dbReference>
<dbReference type="PANTHER" id="PTHR48040:SF14">
    <property type="entry name" value="ABC TRANSPORTER DOMAIN-CONTAINING PROTEIN"/>
    <property type="match status" value="1"/>
</dbReference>
<accession>A0A2G2WN07</accession>
<reference evidence="7" key="2">
    <citation type="journal article" date="2017" name="J. Anim. Genet.">
        <title>Multiple reference genome sequences of hot pepper reveal the massive evolution of plant disease resistance genes by retroduplication.</title>
        <authorList>
            <person name="Kim S."/>
            <person name="Park J."/>
            <person name="Yeom S.-I."/>
            <person name="Kim Y.-M."/>
            <person name="Seo E."/>
            <person name="Kim K.-T."/>
            <person name="Kim M.-S."/>
            <person name="Lee J.M."/>
            <person name="Cheong K."/>
            <person name="Shin H.-S."/>
            <person name="Kim S.-B."/>
            <person name="Han K."/>
            <person name="Lee J."/>
            <person name="Park M."/>
            <person name="Lee H.-A."/>
            <person name="Lee H.-Y."/>
            <person name="Lee Y."/>
            <person name="Oh S."/>
            <person name="Lee J.H."/>
            <person name="Choi E."/>
            <person name="Choi E."/>
            <person name="Lee S.E."/>
            <person name="Jeon J."/>
            <person name="Kim H."/>
            <person name="Choi G."/>
            <person name="Song H."/>
            <person name="Lee J."/>
            <person name="Lee S.-C."/>
            <person name="Kwon J.-K."/>
            <person name="Lee H.-Y."/>
            <person name="Koo N."/>
            <person name="Hong Y."/>
            <person name="Kim R.W."/>
            <person name="Kang W.-H."/>
            <person name="Huh J.H."/>
            <person name="Kang B.-C."/>
            <person name="Yang T.-J."/>
            <person name="Lee Y.-H."/>
            <person name="Bennetzen J.L."/>
            <person name="Choi D."/>
        </authorList>
    </citation>
    <scope>NUCLEOTIDE SEQUENCE [LARGE SCALE GENOMIC DNA]</scope>
    <source>
        <strain evidence="7">cv. PBC81</strain>
    </source>
</reference>
<dbReference type="STRING" id="33114.A0A2G2WN07"/>
<dbReference type="PANTHER" id="PTHR48040">
    <property type="entry name" value="PLEIOTROPIC DRUG RESISTANCE PROTEIN 1-LIKE ISOFORM X1"/>
    <property type="match status" value="1"/>
</dbReference>
<dbReference type="Pfam" id="PF01061">
    <property type="entry name" value="ABC2_membrane"/>
    <property type="match status" value="1"/>
</dbReference>
<evidence type="ECO:0000256" key="2">
    <source>
        <dbReference type="ARBA" id="ARBA00022692"/>
    </source>
</evidence>
<keyword evidence="4" id="KW-0472">Membrane</keyword>
<evidence type="ECO:0000259" key="5">
    <source>
        <dbReference type="Pfam" id="PF01061"/>
    </source>
</evidence>
<evidence type="ECO:0000256" key="4">
    <source>
        <dbReference type="ARBA" id="ARBA00023136"/>
    </source>
</evidence>
<keyword evidence="7" id="KW-1185">Reference proteome</keyword>
<evidence type="ECO:0000256" key="1">
    <source>
        <dbReference type="ARBA" id="ARBA00004141"/>
    </source>
</evidence>
<evidence type="ECO:0000313" key="7">
    <source>
        <dbReference type="Proteomes" id="UP000224567"/>
    </source>
</evidence>
<name>A0A2G2WN07_CAPBA</name>
<evidence type="ECO:0000256" key="3">
    <source>
        <dbReference type="ARBA" id="ARBA00022989"/>
    </source>
</evidence>
<protein>
    <submittedName>
        <fullName evidence="6">Pleiotropic drug resistance protein 1</fullName>
    </submittedName>
</protein>
<comment type="subcellular location">
    <subcellularLocation>
        <location evidence="1">Membrane</location>
        <topology evidence="1">Multi-pass membrane protein</topology>
    </subcellularLocation>
</comment>
<feature type="domain" description="ABC-2 type transporter transmembrane" evidence="5">
    <location>
        <begin position="108"/>
        <end position="194"/>
    </location>
</feature>